<evidence type="ECO:0000313" key="1">
    <source>
        <dbReference type="EMBL" id="CAE0458882.1"/>
    </source>
</evidence>
<reference evidence="1" key="1">
    <citation type="submission" date="2021-01" db="EMBL/GenBank/DDBJ databases">
        <authorList>
            <person name="Corre E."/>
            <person name="Pelletier E."/>
            <person name="Niang G."/>
            <person name="Scheremetjew M."/>
            <person name="Finn R."/>
            <person name="Kale V."/>
            <person name="Holt S."/>
            <person name="Cochrane G."/>
            <person name="Meng A."/>
            <person name="Brown T."/>
            <person name="Cohen L."/>
        </authorList>
    </citation>
    <scope>NUCLEOTIDE SEQUENCE</scope>
    <source>
        <strain evidence="1">MM31A-1</strain>
    </source>
</reference>
<dbReference type="AlphaFoldDB" id="A0A7S3V5M4"/>
<dbReference type="EMBL" id="HBIO01005294">
    <property type="protein sequence ID" value="CAE0458882.1"/>
    <property type="molecule type" value="Transcribed_RNA"/>
</dbReference>
<protein>
    <submittedName>
        <fullName evidence="1">Uncharacterized protein</fullName>
    </submittedName>
</protein>
<accession>A0A7S3V5M4</accession>
<organism evidence="1">
    <name type="scientific">Chaetoceros debilis</name>
    <dbReference type="NCBI Taxonomy" id="122233"/>
    <lineage>
        <taxon>Eukaryota</taxon>
        <taxon>Sar</taxon>
        <taxon>Stramenopiles</taxon>
        <taxon>Ochrophyta</taxon>
        <taxon>Bacillariophyta</taxon>
        <taxon>Coscinodiscophyceae</taxon>
        <taxon>Chaetocerotophycidae</taxon>
        <taxon>Chaetocerotales</taxon>
        <taxon>Chaetocerotaceae</taxon>
        <taxon>Chaetoceros</taxon>
    </lineage>
</organism>
<sequence length="527" mass="59378">MDSSNESRIKLVLSRSTYPVNSSVVGTICVPTDEKLESLQIYVAGRSRLDSRWHDIGQITKMYGTHPCHDELPPWVEPFAEDCCFGSSSRNVVDESQVEKENSDYAKNRRDSHSICFWSTNVLTLWRNGRHEGGVPVVKDRPINPLMVENREALQMHGSEWFKRANDFVDRVQDYDGDFEYDDESSISEYNSCSDRQEESKEDRFKKNEEIIPDGASQRRPQYFTFRVDLPGDIAPTVNAVCCRYFYSVVLFVKTKGGKSIVLQAPFNVVASKKDWNTGEEGKNKTQTKISIGAIHALAHERPDLIPLKLSYKAEPWSISVRRSHSGWDTTNTKLIELEEGGHKCGTLCIIGGGIMVPGDEISLQFVFSRESCRLPCYQVSACLQGEEFAIGVNGTRKKSRTFVFSSDSEKVYSETDSVSLGLSLPLTAPTSILTDFVARTILCKVDVTVRTPGMKSYRFLTVQFPCRVVDSIPEDEMIENGLSTEVENKLLQIKWSNEGIDGFQKVVSSEVLSDLNMLSLNMLNRK</sequence>
<proteinExistence type="predicted"/>
<gene>
    <name evidence="1" type="ORF">CDEB00056_LOCUS3723</name>
</gene>
<name>A0A7S3V5M4_9STRA</name>